<proteinExistence type="predicted"/>
<comment type="caution">
    <text evidence="1">The sequence shown here is derived from an EMBL/GenBank/DDBJ whole genome shotgun (WGS) entry which is preliminary data.</text>
</comment>
<sequence>MRPAGISPGDLDRCRQLLCSALPRQVELVELAPLAPLGTHAAVATVDQHKVVTTMRGTEVAADPTNGLALEAAVRRGALTEEQRRAADWVRLGAFQRVVRAQAFDGPALFAHFLLFGLVTAGRSTGGRRFEAAALTEHCRFHVDALQAAGADAVEVRLTDFTGQSQQISDAVRATLADTPATSIVDDPDRRSGRGYYDGFCFKVFAHYKGERFEVSDGGAVDWTQRLLQNRKERLVISGAGIERLVSLGLGPDARSAGDA</sequence>
<name>A0A6N9YT45_9ACTN</name>
<accession>A0A6N9YT45</accession>
<evidence type="ECO:0000313" key="2">
    <source>
        <dbReference type="Proteomes" id="UP000469185"/>
    </source>
</evidence>
<evidence type="ECO:0000313" key="1">
    <source>
        <dbReference type="EMBL" id="NED98211.1"/>
    </source>
</evidence>
<dbReference type="Proteomes" id="UP000469185">
    <property type="component" value="Unassembled WGS sequence"/>
</dbReference>
<dbReference type="AlphaFoldDB" id="A0A6N9YT45"/>
<reference evidence="1 2" key="1">
    <citation type="submission" date="2020-02" db="EMBL/GenBank/DDBJ databases">
        <authorList>
            <person name="Li X.-J."/>
            <person name="Feng X.-M."/>
        </authorList>
    </citation>
    <scope>NUCLEOTIDE SEQUENCE [LARGE SCALE GENOMIC DNA]</scope>
    <source>
        <strain evidence="1 2">CGMCC 4.7225</strain>
    </source>
</reference>
<dbReference type="EMBL" id="JAAGOB010000017">
    <property type="protein sequence ID" value="NED98211.1"/>
    <property type="molecule type" value="Genomic_DNA"/>
</dbReference>
<gene>
    <name evidence="1" type="ORF">G1H11_23195</name>
</gene>
<keyword evidence="2" id="KW-1185">Reference proteome</keyword>
<organism evidence="1 2">
    <name type="scientific">Phytoactinopolyspora alkaliphila</name>
    <dbReference type="NCBI Taxonomy" id="1783498"/>
    <lineage>
        <taxon>Bacteria</taxon>
        <taxon>Bacillati</taxon>
        <taxon>Actinomycetota</taxon>
        <taxon>Actinomycetes</taxon>
        <taxon>Jiangellales</taxon>
        <taxon>Jiangellaceae</taxon>
        <taxon>Phytoactinopolyspora</taxon>
    </lineage>
</organism>
<protein>
    <submittedName>
        <fullName evidence="1">Uncharacterized protein</fullName>
    </submittedName>
</protein>